<dbReference type="Pfam" id="PF03747">
    <property type="entry name" value="ADP_ribosyl_GH"/>
    <property type="match status" value="1"/>
</dbReference>
<reference evidence="2 3" key="1">
    <citation type="submission" date="2018-06" db="EMBL/GenBank/DDBJ databases">
        <title>Genomic Encyclopedia of Archaeal and Bacterial Type Strains, Phase II (KMG-II): from individual species to whole genera.</title>
        <authorList>
            <person name="Goeker M."/>
        </authorList>
    </citation>
    <scope>NUCLEOTIDE SEQUENCE [LARGE SCALE GENOMIC DNA]</scope>
    <source>
        <strain evidence="2 3">DSM 6779</strain>
    </source>
</reference>
<keyword evidence="1" id="KW-0460">Magnesium</keyword>
<sequence length="260" mass="28647">MRGAIIGDIIGSAFENNQPDAQDFQLLKPLSAYTDNTITTLSTADAILHNKAYGDTLKDWVQRYPKAGYRPRFLEWALSENKATYVSEGDGAARRISPIGFASPSLDEALRQAEMSTVITHNTQIRIEASKAVAGSIFLAKQGKSKSEIKQLIEEIFNYKLDQTLEEVKLMLSQTSDDLPTPVPAAMVAFLASSDFEDAIRKAVWLGGPTHTIASITGGIAQAYYNHIPKSLVRKTLCRLPSEMEELIEEFEAAYLTPVC</sequence>
<feature type="binding site" evidence="1">
    <location>
        <position position="35"/>
    </location>
    <ligand>
        <name>Mg(2+)</name>
        <dbReference type="ChEBI" id="CHEBI:18420"/>
        <label>1</label>
    </ligand>
</feature>
<dbReference type="GO" id="GO:0016787">
    <property type="term" value="F:hydrolase activity"/>
    <property type="evidence" value="ECO:0007669"/>
    <property type="project" value="UniProtKB-KW"/>
</dbReference>
<comment type="cofactor">
    <cofactor evidence="1">
        <name>Mg(2+)</name>
        <dbReference type="ChEBI" id="CHEBI:18420"/>
    </cofactor>
    <text evidence="1">Binds 2 magnesium ions per subunit.</text>
</comment>
<feature type="binding site" evidence="1">
    <location>
        <position position="34"/>
    </location>
    <ligand>
        <name>Mg(2+)</name>
        <dbReference type="ChEBI" id="CHEBI:18420"/>
        <label>1</label>
    </ligand>
</feature>
<feature type="binding site" evidence="1">
    <location>
        <position position="212"/>
    </location>
    <ligand>
        <name>Mg(2+)</name>
        <dbReference type="ChEBI" id="CHEBI:18420"/>
        <label>1</label>
    </ligand>
</feature>
<organism evidence="2 3">
    <name type="scientific">Breznakibacter xylanolyticus</name>
    <dbReference type="NCBI Taxonomy" id="990"/>
    <lineage>
        <taxon>Bacteria</taxon>
        <taxon>Pseudomonadati</taxon>
        <taxon>Bacteroidota</taxon>
        <taxon>Bacteroidia</taxon>
        <taxon>Marinilabiliales</taxon>
        <taxon>Marinilabiliaceae</taxon>
        <taxon>Breznakibacter</taxon>
    </lineage>
</organism>
<dbReference type="OrthoDB" id="9798107at2"/>
<keyword evidence="3" id="KW-1185">Reference proteome</keyword>
<accession>A0A2W7NAG2</accession>
<comment type="caution">
    <text evidence="2">The sequence shown here is derived from an EMBL/GenBank/DDBJ whole genome shotgun (WGS) entry which is preliminary data.</text>
</comment>
<dbReference type="PANTHER" id="PTHR16222">
    <property type="entry name" value="ADP-RIBOSYLGLYCOHYDROLASE"/>
    <property type="match status" value="1"/>
</dbReference>
<keyword evidence="2" id="KW-0378">Hydrolase</keyword>
<dbReference type="EMBL" id="QKZK01000009">
    <property type="protein sequence ID" value="PZX17435.1"/>
    <property type="molecule type" value="Genomic_DNA"/>
</dbReference>
<dbReference type="InterPro" id="IPR050792">
    <property type="entry name" value="ADP-ribosylglycohydrolase"/>
</dbReference>
<name>A0A2W7NAG2_9BACT</name>
<dbReference type="RefSeq" id="WP_111445161.1">
    <property type="nucleotide sequence ID" value="NZ_QKZK01000009.1"/>
</dbReference>
<dbReference type="PANTHER" id="PTHR16222:SF12">
    <property type="entry name" value="ADP-RIBOSYLGLYCOHYDROLASE-RELATED"/>
    <property type="match status" value="1"/>
</dbReference>
<dbReference type="SUPFAM" id="SSF101478">
    <property type="entry name" value="ADP-ribosylglycohydrolase"/>
    <property type="match status" value="1"/>
</dbReference>
<dbReference type="InterPro" id="IPR005502">
    <property type="entry name" value="Ribosyl_crysJ1"/>
</dbReference>
<evidence type="ECO:0000313" key="2">
    <source>
        <dbReference type="EMBL" id="PZX17435.1"/>
    </source>
</evidence>
<evidence type="ECO:0000313" key="3">
    <source>
        <dbReference type="Proteomes" id="UP000249239"/>
    </source>
</evidence>
<dbReference type="Gene3D" id="1.10.4080.10">
    <property type="entry name" value="ADP-ribosylation/Crystallin J1"/>
    <property type="match status" value="1"/>
</dbReference>
<keyword evidence="1" id="KW-0479">Metal-binding</keyword>
<gene>
    <name evidence="2" type="ORF">LX69_01485</name>
</gene>
<protein>
    <submittedName>
        <fullName evidence="2">ADP-ribosylglycohydrolase</fullName>
    </submittedName>
</protein>
<dbReference type="InterPro" id="IPR036705">
    <property type="entry name" value="Ribosyl_crysJ1_sf"/>
</dbReference>
<proteinExistence type="predicted"/>
<dbReference type="Proteomes" id="UP000249239">
    <property type="component" value="Unassembled WGS sequence"/>
</dbReference>
<evidence type="ECO:0000256" key="1">
    <source>
        <dbReference type="PIRSR" id="PIRSR605502-1"/>
    </source>
</evidence>
<dbReference type="AlphaFoldDB" id="A0A2W7NAG2"/>
<dbReference type="GO" id="GO:0046872">
    <property type="term" value="F:metal ion binding"/>
    <property type="evidence" value="ECO:0007669"/>
    <property type="project" value="UniProtKB-KW"/>
</dbReference>